<dbReference type="AlphaFoldDB" id="A0A2S9JE19"/>
<dbReference type="Proteomes" id="UP000238563">
    <property type="component" value="Unassembled WGS sequence"/>
</dbReference>
<reference evidence="1 2" key="1">
    <citation type="submission" date="2018-02" db="EMBL/GenBank/DDBJ databases">
        <title>The draft genome of Phyllobacterium myrsinacearum DSM5892.</title>
        <authorList>
            <person name="Li L."/>
            <person name="Liu L."/>
            <person name="Zhang X."/>
            <person name="Wang T."/>
        </authorList>
    </citation>
    <scope>NUCLEOTIDE SEQUENCE [LARGE SCALE GENOMIC DNA]</scope>
    <source>
        <strain evidence="1 2">DSM 5892</strain>
    </source>
</reference>
<protein>
    <submittedName>
        <fullName evidence="1">Uncharacterized protein</fullName>
    </submittedName>
</protein>
<accession>A0A2S9JE19</accession>
<dbReference type="EMBL" id="PVBT01000006">
    <property type="protein sequence ID" value="PRD51137.1"/>
    <property type="molecule type" value="Genomic_DNA"/>
</dbReference>
<organism evidence="1 2">
    <name type="scientific">Phyllobacterium myrsinacearum</name>
    <dbReference type="NCBI Taxonomy" id="28101"/>
    <lineage>
        <taxon>Bacteria</taxon>
        <taxon>Pseudomonadati</taxon>
        <taxon>Pseudomonadota</taxon>
        <taxon>Alphaproteobacteria</taxon>
        <taxon>Hyphomicrobiales</taxon>
        <taxon>Phyllobacteriaceae</taxon>
        <taxon>Phyllobacterium</taxon>
    </lineage>
</organism>
<evidence type="ECO:0000313" key="2">
    <source>
        <dbReference type="Proteomes" id="UP000238563"/>
    </source>
</evidence>
<evidence type="ECO:0000313" key="1">
    <source>
        <dbReference type="EMBL" id="PRD51137.1"/>
    </source>
</evidence>
<name>A0A2S9JE19_9HYPH</name>
<keyword evidence="2" id="KW-1185">Reference proteome</keyword>
<proteinExistence type="predicted"/>
<gene>
    <name evidence="1" type="ORF">C5750_20095</name>
</gene>
<sequence length="66" mass="6829">MRDISIDASMNEMCKGATGSICLRIAGELVEGRTTIMHLKDTGKCLLPALAVTAAIPSPNIGNSVA</sequence>
<comment type="caution">
    <text evidence="1">The sequence shown here is derived from an EMBL/GenBank/DDBJ whole genome shotgun (WGS) entry which is preliminary data.</text>
</comment>